<name>A0A6A5YGV7_9PLEO</name>
<keyword evidence="1" id="KW-0479">Metal-binding</keyword>
<dbReference type="OrthoDB" id="4694525at2759"/>
<dbReference type="EMBL" id="ML977381">
    <property type="protein sequence ID" value="KAF2105431.1"/>
    <property type="molecule type" value="Genomic_DNA"/>
</dbReference>
<protein>
    <submittedName>
        <fullName evidence="3">Dipeptidyl peptidase III</fullName>
    </submittedName>
</protein>
<dbReference type="GO" id="GO:0005737">
    <property type="term" value="C:cytoplasm"/>
    <property type="evidence" value="ECO:0007669"/>
    <property type="project" value="TreeGrafter"/>
</dbReference>
<dbReference type="InterPro" id="IPR039461">
    <property type="entry name" value="Peptidase_M49"/>
</dbReference>
<evidence type="ECO:0000313" key="4">
    <source>
        <dbReference type="Proteomes" id="UP000799770"/>
    </source>
</evidence>
<dbReference type="PANTHER" id="PTHR23422:SF11">
    <property type="entry name" value="DIPEPTIDYL PEPTIDASE 3"/>
    <property type="match status" value="1"/>
</dbReference>
<dbReference type="Proteomes" id="UP000799770">
    <property type="component" value="Unassembled WGS sequence"/>
</dbReference>
<dbReference type="Gene3D" id="3.30.540.30">
    <property type="match status" value="3"/>
</dbReference>
<dbReference type="GO" id="GO:0008239">
    <property type="term" value="F:dipeptidyl-peptidase activity"/>
    <property type="evidence" value="ECO:0007669"/>
    <property type="project" value="TreeGrafter"/>
</dbReference>
<sequence>MSTVPQQRSEVSIRPLTARKAFEQLSLSQKLYAHHLSKACWLGTKIIRAQVSAESPSICEFILELFHCCKGDWSKLIDGEGFPGQDANLEAFLNYAALALFNQGNYYGYGDKKFLPGVPRKFLQSMAQKASEKAVELFRQCVELMLSSEPNGLGFTEKGGLSAYYVGPEAITKSEVDAIDKFLDERGIGQENTRIHKSKEDEHARYRVLQACVETELPKTLGNLNSGEEDAREHADNGEQKEFLAEYIRYFESGDVSRFKKAQSIWLKDRSPVVESIIGFVEEYRDPAGRRAEFEGIVALTDEEASKNLVKLVELSKEVILDMPWVRFFEGRQGMGPFESDRFEAPEFTAIHALTYCSTVIYTGINLPNYSDIRDHEGFKNVMIANRNYPPDLSQVDPVKEEPFVDPSQAAFYLKTYHYSQYLHIALHELIGHGTGNKLVKESDEGFDCNNLPLSPITKEPVNSFYKLGETVNSVFGKLATTLAECRADCVGLCLITNPKILEIFGYTDDSDMTAEDIIHACYLRAAINGVTALSKFDPKTNAWGEAHERGFFAILNIMLTQEGFVTLEKDLEAKKLKVSLDASKIITHGRKAVEAFLLELHMWRCTGDLQSATDRYEKLTSVNDEWIQIRDTVVAQPSKPWAYIQGNTFIKGDNDVELREYEQSPAGVIQSWAERFPRC</sequence>
<dbReference type="PANTHER" id="PTHR23422">
    <property type="entry name" value="DIPEPTIDYL PEPTIDASE III-RELATED"/>
    <property type="match status" value="1"/>
</dbReference>
<dbReference type="Pfam" id="PF03571">
    <property type="entry name" value="Peptidase_M49"/>
    <property type="match status" value="1"/>
</dbReference>
<reference evidence="3" key="1">
    <citation type="journal article" date="2020" name="Stud. Mycol.">
        <title>101 Dothideomycetes genomes: a test case for predicting lifestyles and emergence of pathogens.</title>
        <authorList>
            <person name="Haridas S."/>
            <person name="Albert R."/>
            <person name="Binder M."/>
            <person name="Bloem J."/>
            <person name="Labutti K."/>
            <person name="Salamov A."/>
            <person name="Andreopoulos B."/>
            <person name="Baker S."/>
            <person name="Barry K."/>
            <person name="Bills G."/>
            <person name="Bluhm B."/>
            <person name="Cannon C."/>
            <person name="Castanera R."/>
            <person name="Culley D."/>
            <person name="Daum C."/>
            <person name="Ezra D."/>
            <person name="Gonzalez J."/>
            <person name="Henrissat B."/>
            <person name="Kuo A."/>
            <person name="Liang C."/>
            <person name="Lipzen A."/>
            <person name="Lutzoni F."/>
            <person name="Magnuson J."/>
            <person name="Mondo S."/>
            <person name="Nolan M."/>
            <person name="Ohm R."/>
            <person name="Pangilinan J."/>
            <person name="Park H.-J."/>
            <person name="Ramirez L."/>
            <person name="Alfaro M."/>
            <person name="Sun H."/>
            <person name="Tritt A."/>
            <person name="Yoshinaga Y."/>
            <person name="Zwiers L.-H."/>
            <person name="Turgeon B."/>
            <person name="Goodwin S."/>
            <person name="Spatafora J."/>
            <person name="Crous P."/>
            <person name="Grigoriev I."/>
        </authorList>
    </citation>
    <scope>NUCLEOTIDE SEQUENCE</scope>
    <source>
        <strain evidence="3">CBS 627.86</strain>
    </source>
</reference>
<gene>
    <name evidence="3" type="ORF">BDV96DRAFT_678152</name>
</gene>
<dbReference type="GO" id="GO:0046872">
    <property type="term" value="F:metal ion binding"/>
    <property type="evidence" value="ECO:0007669"/>
    <property type="project" value="UniProtKB-KW"/>
</dbReference>
<keyword evidence="4" id="KW-1185">Reference proteome</keyword>
<keyword evidence="2" id="KW-0378">Hydrolase</keyword>
<proteinExistence type="predicted"/>
<dbReference type="AlphaFoldDB" id="A0A6A5YGV7"/>
<accession>A0A6A5YGV7</accession>
<evidence type="ECO:0000256" key="2">
    <source>
        <dbReference type="ARBA" id="ARBA00022801"/>
    </source>
</evidence>
<evidence type="ECO:0000313" key="3">
    <source>
        <dbReference type="EMBL" id="KAF2105431.1"/>
    </source>
</evidence>
<evidence type="ECO:0000256" key="1">
    <source>
        <dbReference type="ARBA" id="ARBA00022723"/>
    </source>
</evidence>
<organism evidence="3 4">
    <name type="scientific">Lophiotrema nucula</name>
    <dbReference type="NCBI Taxonomy" id="690887"/>
    <lineage>
        <taxon>Eukaryota</taxon>
        <taxon>Fungi</taxon>
        <taxon>Dikarya</taxon>
        <taxon>Ascomycota</taxon>
        <taxon>Pezizomycotina</taxon>
        <taxon>Dothideomycetes</taxon>
        <taxon>Pleosporomycetidae</taxon>
        <taxon>Pleosporales</taxon>
        <taxon>Lophiotremataceae</taxon>
        <taxon>Lophiotrema</taxon>
    </lineage>
</organism>